<dbReference type="PANTHER" id="PTHR30616">
    <property type="entry name" value="UNCHARACTERIZED PROTEIN YFIH"/>
    <property type="match status" value="1"/>
</dbReference>
<dbReference type="GO" id="GO:0017061">
    <property type="term" value="F:S-methyl-5-thioadenosine phosphorylase activity"/>
    <property type="evidence" value="ECO:0007669"/>
    <property type="project" value="UniProtKB-EC"/>
</dbReference>
<dbReference type="RefSeq" id="WP_147715018.1">
    <property type="nucleotide sequence ID" value="NZ_VKAD01000003.1"/>
</dbReference>
<reference evidence="11 12" key="1">
    <citation type="submission" date="2019-07" db="EMBL/GenBank/DDBJ databases">
        <title>Reinekea sp. strain SSH23 genome sequencing and assembly.</title>
        <authorList>
            <person name="Kim I."/>
        </authorList>
    </citation>
    <scope>NUCLEOTIDE SEQUENCE [LARGE SCALE GENOMIC DNA]</scope>
    <source>
        <strain evidence="11 12">SSH23</strain>
    </source>
</reference>
<dbReference type="Gene3D" id="3.60.140.10">
    <property type="entry name" value="CNF1/YfiH-like putative cysteine hydrolases"/>
    <property type="match status" value="1"/>
</dbReference>
<evidence type="ECO:0000256" key="8">
    <source>
        <dbReference type="ARBA" id="ARBA00048968"/>
    </source>
</evidence>
<proteinExistence type="inferred from homology"/>
<protein>
    <recommendedName>
        <fullName evidence="10">Purine nucleoside phosphorylase</fullName>
    </recommendedName>
</protein>
<gene>
    <name evidence="11" type="primary">pgeF</name>
    <name evidence="11" type="ORF">FME95_13470</name>
</gene>
<evidence type="ECO:0000256" key="2">
    <source>
        <dbReference type="ARBA" id="ARBA00007353"/>
    </source>
</evidence>
<dbReference type="EMBL" id="VKAD01000003">
    <property type="protein sequence ID" value="TXR51524.1"/>
    <property type="molecule type" value="Genomic_DNA"/>
</dbReference>
<dbReference type="OrthoDB" id="4279at2"/>
<sequence>MSFEYANWPLPDNVRAGWSDRIGGVSEGPFHGLNLGRHVADKPEHVALNRQHLAEQLLGRPSIAWLNQTHSTVVTEASQADSSKSQDASYSTDTKHACCVMTADCLPVFFWQHDGNKVAVAHAGWRGLADGILAETMAVFDQPEKVSCGIGPAISQANFQVGEDVIDAFSSWPEYRNFFRAQSQVGKYLADLPGLAKDQLLRLGASSVYLSELCSFDDATRFYSYRRDGVTGRMANLIWRVDESAG</sequence>
<dbReference type="Pfam" id="PF02578">
    <property type="entry name" value="Cu-oxidase_4"/>
    <property type="match status" value="1"/>
</dbReference>
<evidence type="ECO:0000256" key="4">
    <source>
        <dbReference type="ARBA" id="ARBA00022723"/>
    </source>
</evidence>
<dbReference type="CDD" id="cd16833">
    <property type="entry name" value="YfiH"/>
    <property type="match status" value="1"/>
</dbReference>
<evidence type="ECO:0000256" key="9">
    <source>
        <dbReference type="ARBA" id="ARBA00049893"/>
    </source>
</evidence>
<dbReference type="NCBIfam" id="TIGR00726">
    <property type="entry name" value="peptidoglycan editing factor PgeF"/>
    <property type="match status" value="1"/>
</dbReference>
<name>A0A5C8Z2J8_9GAMM</name>
<comment type="catalytic activity">
    <reaction evidence="7">
        <text>adenosine + H2O + H(+) = inosine + NH4(+)</text>
        <dbReference type="Rhea" id="RHEA:24408"/>
        <dbReference type="ChEBI" id="CHEBI:15377"/>
        <dbReference type="ChEBI" id="CHEBI:15378"/>
        <dbReference type="ChEBI" id="CHEBI:16335"/>
        <dbReference type="ChEBI" id="CHEBI:17596"/>
        <dbReference type="ChEBI" id="CHEBI:28938"/>
        <dbReference type="EC" id="3.5.4.4"/>
    </reaction>
    <physiologicalReaction direction="left-to-right" evidence="7">
        <dbReference type="Rhea" id="RHEA:24409"/>
    </physiologicalReaction>
</comment>
<evidence type="ECO:0000256" key="6">
    <source>
        <dbReference type="ARBA" id="ARBA00022833"/>
    </source>
</evidence>
<keyword evidence="6" id="KW-0862">Zinc</keyword>
<dbReference type="GO" id="GO:0005507">
    <property type="term" value="F:copper ion binding"/>
    <property type="evidence" value="ECO:0007669"/>
    <property type="project" value="TreeGrafter"/>
</dbReference>
<dbReference type="InterPro" id="IPR011324">
    <property type="entry name" value="Cytotoxic_necrot_fac-like_cat"/>
</dbReference>
<evidence type="ECO:0000313" key="12">
    <source>
        <dbReference type="Proteomes" id="UP000321764"/>
    </source>
</evidence>
<accession>A0A5C8Z2J8</accession>
<dbReference type="PANTHER" id="PTHR30616:SF2">
    <property type="entry name" value="PURINE NUCLEOSIDE PHOSPHORYLASE LACC1"/>
    <property type="match status" value="1"/>
</dbReference>
<keyword evidence="4" id="KW-0479">Metal-binding</keyword>
<evidence type="ECO:0000256" key="10">
    <source>
        <dbReference type="RuleBase" id="RU361274"/>
    </source>
</evidence>
<keyword evidence="12" id="KW-1185">Reference proteome</keyword>
<comment type="catalytic activity">
    <reaction evidence="9">
        <text>S-methyl-5'-thioadenosine + phosphate = 5-(methylsulfanyl)-alpha-D-ribose 1-phosphate + adenine</text>
        <dbReference type="Rhea" id="RHEA:11852"/>
        <dbReference type="ChEBI" id="CHEBI:16708"/>
        <dbReference type="ChEBI" id="CHEBI:17509"/>
        <dbReference type="ChEBI" id="CHEBI:43474"/>
        <dbReference type="ChEBI" id="CHEBI:58533"/>
        <dbReference type="EC" id="2.4.2.28"/>
    </reaction>
    <physiologicalReaction direction="left-to-right" evidence="9">
        <dbReference type="Rhea" id="RHEA:11853"/>
    </physiologicalReaction>
</comment>
<dbReference type="SUPFAM" id="SSF64438">
    <property type="entry name" value="CNF1/YfiH-like putative cysteine hydrolases"/>
    <property type="match status" value="1"/>
</dbReference>
<comment type="similarity">
    <text evidence="2 10">Belongs to the purine nucleoside phosphorylase YfiH/LACC1 family.</text>
</comment>
<organism evidence="11 12">
    <name type="scientific">Reinekea thalattae</name>
    <dbReference type="NCBI Taxonomy" id="2593301"/>
    <lineage>
        <taxon>Bacteria</taxon>
        <taxon>Pseudomonadati</taxon>
        <taxon>Pseudomonadota</taxon>
        <taxon>Gammaproteobacteria</taxon>
        <taxon>Oceanospirillales</taxon>
        <taxon>Saccharospirillaceae</taxon>
        <taxon>Reinekea</taxon>
    </lineage>
</organism>
<evidence type="ECO:0000313" key="11">
    <source>
        <dbReference type="EMBL" id="TXR51524.1"/>
    </source>
</evidence>
<dbReference type="Proteomes" id="UP000321764">
    <property type="component" value="Unassembled WGS sequence"/>
</dbReference>
<comment type="caution">
    <text evidence="11">The sequence shown here is derived from an EMBL/GenBank/DDBJ whole genome shotgun (WGS) entry which is preliminary data.</text>
</comment>
<dbReference type="InterPro" id="IPR003730">
    <property type="entry name" value="Cu_polyphenol_OxRdtase"/>
</dbReference>
<evidence type="ECO:0000256" key="1">
    <source>
        <dbReference type="ARBA" id="ARBA00000553"/>
    </source>
</evidence>
<evidence type="ECO:0000256" key="5">
    <source>
        <dbReference type="ARBA" id="ARBA00022801"/>
    </source>
</evidence>
<evidence type="ECO:0000256" key="3">
    <source>
        <dbReference type="ARBA" id="ARBA00022679"/>
    </source>
</evidence>
<keyword evidence="3" id="KW-0808">Transferase</keyword>
<dbReference type="GO" id="GO:0016787">
    <property type="term" value="F:hydrolase activity"/>
    <property type="evidence" value="ECO:0007669"/>
    <property type="project" value="UniProtKB-KW"/>
</dbReference>
<dbReference type="InterPro" id="IPR038371">
    <property type="entry name" value="Cu_polyphenol_OxRdtase_sf"/>
</dbReference>
<comment type="catalytic activity">
    <reaction evidence="8">
        <text>adenosine + phosphate = alpha-D-ribose 1-phosphate + adenine</text>
        <dbReference type="Rhea" id="RHEA:27642"/>
        <dbReference type="ChEBI" id="CHEBI:16335"/>
        <dbReference type="ChEBI" id="CHEBI:16708"/>
        <dbReference type="ChEBI" id="CHEBI:43474"/>
        <dbReference type="ChEBI" id="CHEBI:57720"/>
        <dbReference type="EC" id="2.4.2.1"/>
    </reaction>
    <physiologicalReaction direction="left-to-right" evidence="8">
        <dbReference type="Rhea" id="RHEA:27643"/>
    </physiologicalReaction>
</comment>
<dbReference type="AlphaFoldDB" id="A0A5C8Z2J8"/>
<keyword evidence="5" id="KW-0378">Hydrolase</keyword>
<evidence type="ECO:0000256" key="7">
    <source>
        <dbReference type="ARBA" id="ARBA00047989"/>
    </source>
</evidence>
<comment type="catalytic activity">
    <reaction evidence="1">
        <text>inosine + phosphate = alpha-D-ribose 1-phosphate + hypoxanthine</text>
        <dbReference type="Rhea" id="RHEA:27646"/>
        <dbReference type="ChEBI" id="CHEBI:17368"/>
        <dbReference type="ChEBI" id="CHEBI:17596"/>
        <dbReference type="ChEBI" id="CHEBI:43474"/>
        <dbReference type="ChEBI" id="CHEBI:57720"/>
        <dbReference type="EC" id="2.4.2.1"/>
    </reaction>
    <physiologicalReaction direction="left-to-right" evidence="1">
        <dbReference type="Rhea" id="RHEA:27647"/>
    </physiologicalReaction>
</comment>